<accession>A0A9W8YX76</accession>
<proteinExistence type="predicted"/>
<dbReference type="InterPro" id="IPR057081">
    <property type="entry name" value="PH_N"/>
</dbReference>
<dbReference type="Proteomes" id="UP001140453">
    <property type="component" value="Unassembled WGS sequence"/>
</dbReference>
<name>A0A9W8YX76_9PEZI</name>
<evidence type="ECO:0000259" key="1">
    <source>
        <dbReference type="Pfam" id="PF23074"/>
    </source>
</evidence>
<gene>
    <name evidence="3" type="ORF">N0V93_003494</name>
</gene>
<dbReference type="EMBL" id="JAPEVB010000002">
    <property type="protein sequence ID" value="KAJ4394277.1"/>
    <property type="molecule type" value="Genomic_DNA"/>
</dbReference>
<evidence type="ECO:0000259" key="2">
    <source>
        <dbReference type="Pfam" id="PF23076"/>
    </source>
</evidence>
<evidence type="ECO:0000313" key="4">
    <source>
        <dbReference type="Proteomes" id="UP001140453"/>
    </source>
</evidence>
<dbReference type="Pfam" id="PF23074">
    <property type="entry name" value="PH_FT_N"/>
    <property type="match status" value="1"/>
</dbReference>
<dbReference type="InterPro" id="IPR057082">
    <property type="entry name" value="PH_C"/>
</dbReference>
<feature type="domain" description="PH" evidence="2">
    <location>
        <begin position="377"/>
        <end position="488"/>
    </location>
</feature>
<reference evidence="3" key="1">
    <citation type="submission" date="2022-10" db="EMBL/GenBank/DDBJ databases">
        <title>Tapping the CABI collections for fungal endophytes: first genome assemblies for Collariella, Neodidymelliopsis, Ascochyta clinopodiicola, Didymella pomorum, Didymosphaeria variabile, Neocosmospora piperis and Neocucurbitaria cava.</title>
        <authorList>
            <person name="Hill R."/>
        </authorList>
    </citation>
    <scope>NUCLEOTIDE SEQUENCE</scope>
    <source>
        <strain evidence="3">IMI 355082</strain>
    </source>
</reference>
<dbReference type="AlphaFoldDB" id="A0A9W8YX76"/>
<organism evidence="3 4">
    <name type="scientific">Gnomoniopsis smithogilvyi</name>
    <dbReference type="NCBI Taxonomy" id="1191159"/>
    <lineage>
        <taxon>Eukaryota</taxon>
        <taxon>Fungi</taxon>
        <taxon>Dikarya</taxon>
        <taxon>Ascomycota</taxon>
        <taxon>Pezizomycotina</taxon>
        <taxon>Sordariomycetes</taxon>
        <taxon>Sordariomycetidae</taxon>
        <taxon>Diaporthales</taxon>
        <taxon>Gnomoniaceae</taxon>
        <taxon>Gnomoniopsis</taxon>
    </lineage>
</organism>
<feature type="domain" description="PH" evidence="1">
    <location>
        <begin position="264"/>
        <end position="374"/>
    </location>
</feature>
<dbReference type="OrthoDB" id="5345571at2759"/>
<dbReference type="Pfam" id="PF23076">
    <property type="entry name" value="PH_FT_C"/>
    <property type="match status" value="1"/>
</dbReference>
<keyword evidence="4" id="KW-1185">Reference proteome</keyword>
<sequence>MDWDLASSMPPQHQILLGCSLEAERADRVAQGLDGLRNALNQHYHGHMVGVIEEIRQSSKLLRDLAARNGHYSRTSTVATHLKVVLLDMSKTLQDITSYYQDKTISREDRWKKMYHELLKEAGGLPLPHRFLLYNNFLALLIPLLTRDPRFDPNRFDQLRNKLLDLRRKQDIPEPAPDPVPATIPATTPAAVVVTTPVPADQLVQRPPAGAVVKPAGPITPISHWCLRVFSRPLSFHTDMGLDERMEITAPLVSGLDPYRPKGKVLMRRSFDNDRFCVKFIEIGNGEPFVVLRMYKNGGSLVTWQPHSMLLAHRESNAVALRRWSESSNGWKEWARLAFVHWEELVLFYTAFVVLKARNPLAAGMNATEYSLADEKTLFQASIVDDGYKHTLMVNQDRRNRGVRLLTAAWSGQLRECPIWTAFVPICLLQSRHWLVRESSHLVFVRGIHLYVFCQKYREAKSRRNGSGPFEIYFTNEQGAEEFVELLRAFQGTIEPPAEQECIAGPSYSQ</sequence>
<evidence type="ECO:0000313" key="3">
    <source>
        <dbReference type="EMBL" id="KAJ4394277.1"/>
    </source>
</evidence>
<protein>
    <submittedName>
        <fullName evidence="3">Uncharacterized protein</fullName>
    </submittedName>
</protein>
<comment type="caution">
    <text evidence="3">The sequence shown here is derived from an EMBL/GenBank/DDBJ whole genome shotgun (WGS) entry which is preliminary data.</text>
</comment>